<evidence type="ECO:0000313" key="3">
    <source>
        <dbReference type="EMBL" id="KAF0030802.1"/>
    </source>
</evidence>
<dbReference type="AlphaFoldDB" id="A0A6A4SKA4"/>
<comment type="caution">
    <text evidence="3">The sequence shown here is derived from an EMBL/GenBank/DDBJ whole genome shotgun (WGS) entry which is preliminary data.</text>
</comment>
<name>A0A6A4SKA4_SCOMX</name>
<reference evidence="3 4" key="1">
    <citation type="submission" date="2019-06" db="EMBL/GenBank/DDBJ databases">
        <title>Draft genomes of female and male turbot (Scophthalmus maximus).</title>
        <authorList>
            <person name="Xu H."/>
            <person name="Xu X.-W."/>
            <person name="Shao C."/>
            <person name="Chen S."/>
        </authorList>
    </citation>
    <scope>NUCLEOTIDE SEQUENCE [LARGE SCALE GENOMIC DNA]</scope>
    <source>
        <strain evidence="3">Ysfricsl-2016a</strain>
        <tissue evidence="3">Blood</tissue>
    </source>
</reference>
<feature type="compositionally biased region" description="Basic residues" evidence="1">
    <location>
        <begin position="135"/>
        <end position="146"/>
    </location>
</feature>
<evidence type="ECO:0000256" key="2">
    <source>
        <dbReference type="SAM" id="Phobius"/>
    </source>
</evidence>
<keyword evidence="2" id="KW-1133">Transmembrane helix</keyword>
<evidence type="ECO:0000313" key="4">
    <source>
        <dbReference type="Proteomes" id="UP000438429"/>
    </source>
</evidence>
<feature type="region of interest" description="Disordered" evidence="1">
    <location>
        <begin position="67"/>
        <end position="146"/>
    </location>
</feature>
<organism evidence="3 4">
    <name type="scientific">Scophthalmus maximus</name>
    <name type="common">Turbot</name>
    <name type="synonym">Psetta maxima</name>
    <dbReference type="NCBI Taxonomy" id="52904"/>
    <lineage>
        <taxon>Eukaryota</taxon>
        <taxon>Metazoa</taxon>
        <taxon>Chordata</taxon>
        <taxon>Craniata</taxon>
        <taxon>Vertebrata</taxon>
        <taxon>Euteleostomi</taxon>
        <taxon>Actinopterygii</taxon>
        <taxon>Neopterygii</taxon>
        <taxon>Teleostei</taxon>
        <taxon>Neoteleostei</taxon>
        <taxon>Acanthomorphata</taxon>
        <taxon>Carangaria</taxon>
        <taxon>Pleuronectiformes</taxon>
        <taxon>Pleuronectoidei</taxon>
        <taxon>Scophthalmidae</taxon>
        <taxon>Scophthalmus</taxon>
    </lineage>
</organism>
<feature type="transmembrane region" description="Helical" evidence="2">
    <location>
        <begin position="14"/>
        <end position="34"/>
    </location>
</feature>
<dbReference type="Proteomes" id="UP000438429">
    <property type="component" value="Unassembled WGS sequence"/>
</dbReference>
<proteinExistence type="predicted"/>
<protein>
    <submittedName>
        <fullName evidence="3">Uncharacterized protein</fullName>
    </submittedName>
</protein>
<feature type="compositionally biased region" description="Basic and acidic residues" evidence="1">
    <location>
        <begin position="90"/>
        <end position="104"/>
    </location>
</feature>
<dbReference type="EMBL" id="VEVO01000015">
    <property type="protein sequence ID" value="KAF0030802.1"/>
    <property type="molecule type" value="Genomic_DNA"/>
</dbReference>
<sequence>MWRSVQPPPLTGDVIHAALWFMSIPFLFCVGVVGDRHNSPPALIGRRVWGGGGVGVLLKVVKRTSRSRVAGDNPKLPPNKCGVLTGRAPGETRARERERERDHNNDDDDNSTRGVAGDCSVAVMGSDASPSSRREKGKRRIGPFAR</sequence>
<evidence type="ECO:0000256" key="1">
    <source>
        <dbReference type="SAM" id="MobiDB-lite"/>
    </source>
</evidence>
<accession>A0A6A4SKA4</accession>
<keyword evidence="2" id="KW-0812">Transmembrane</keyword>
<keyword evidence="2" id="KW-0472">Membrane</keyword>
<gene>
    <name evidence="3" type="ORF">F2P81_017533</name>
</gene>